<proteinExistence type="predicted"/>
<feature type="DNA-binding region" description="H-T-H motif" evidence="2">
    <location>
        <begin position="39"/>
        <end position="58"/>
    </location>
</feature>
<dbReference type="InterPro" id="IPR036271">
    <property type="entry name" value="Tet_transcr_reg_TetR-rel_C_sf"/>
</dbReference>
<dbReference type="GO" id="GO:0000976">
    <property type="term" value="F:transcription cis-regulatory region binding"/>
    <property type="evidence" value="ECO:0007669"/>
    <property type="project" value="TreeGrafter"/>
</dbReference>
<keyword evidence="1 2" id="KW-0238">DNA-binding</keyword>
<evidence type="ECO:0000313" key="4">
    <source>
        <dbReference type="EMBL" id="KEI45489.1"/>
    </source>
</evidence>
<dbReference type="STRING" id="28042.GU90_03330"/>
<evidence type="ECO:0000313" key="5">
    <source>
        <dbReference type="Proteomes" id="UP000031419"/>
    </source>
</evidence>
<keyword evidence="5" id="KW-1185">Reference proteome</keyword>
<dbReference type="EMBL" id="JNVU01000012">
    <property type="protein sequence ID" value="KEI45489.1"/>
    <property type="molecule type" value="Genomic_DNA"/>
</dbReference>
<dbReference type="PRINTS" id="PR00455">
    <property type="entry name" value="HTHTETR"/>
</dbReference>
<gene>
    <name evidence="4" type="ORF">GU90_03330</name>
</gene>
<evidence type="ECO:0000256" key="2">
    <source>
        <dbReference type="PROSITE-ProRule" id="PRU00335"/>
    </source>
</evidence>
<dbReference type="PROSITE" id="PS50977">
    <property type="entry name" value="HTH_TETR_2"/>
    <property type="match status" value="1"/>
</dbReference>
<dbReference type="SUPFAM" id="SSF48498">
    <property type="entry name" value="Tetracyclin repressor-like, C-terminal domain"/>
    <property type="match status" value="1"/>
</dbReference>
<evidence type="ECO:0000256" key="1">
    <source>
        <dbReference type="ARBA" id="ARBA00023125"/>
    </source>
</evidence>
<feature type="domain" description="HTH tetR-type" evidence="3">
    <location>
        <begin position="16"/>
        <end position="76"/>
    </location>
</feature>
<dbReference type="Gene3D" id="1.10.10.60">
    <property type="entry name" value="Homeodomain-like"/>
    <property type="match status" value="1"/>
</dbReference>
<accession>A0A073BCI7</accession>
<dbReference type="PANTHER" id="PTHR30055:SF153">
    <property type="entry name" value="HTH-TYPE TRANSCRIPTIONAL REPRESSOR RV3405C"/>
    <property type="match status" value="1"/>
</dbReference>
<sequence>MLHMTSQCHTLRQTLRVRDTRLLQAAQDCVLENGIRRTTLSEIARRAGVSRMTLYRRYSDVRSVVIALLNTEFTAILQQARSAAGTGTAREQLVTAAVHAVRLLHSSPLLQRVLRTEAELLLPYLVSRLGSTQRAAEEFVLEYLSAGHADGSIRPAEPAVQARTLLLVLQSFVISQRPAAQGLPTADLLDELRRVLDAALRPEPANSR</sequence>
<dbReference type="Gene3D" id="1.10.357.10">
    <property type="entry name" value="Tetracycline Repressor, domain 2"/>
    <property type="match status" value="1"/>
</dbReference>
<comment type="caution">
    <text evidence="4">The sequence shown here is derived from an EMBL/GenBank/DDBJ whole genome shotgun (WGS) entry which is preliminary data.</text>
</comment>
<organism evidence="4 5">
    <name type="scientific">Saccharopolyspora rectivirgula</name>
    <dbReference type="NCBI Taxonomy" id="28042"/>
    <lineage>
        <taxon>Bacteria</taxon>
        <taxon>Bacillati</taxon>
        <taxon>Actinomycetota</taxon>
        <taxon>Actinomycetes</taxon>
        <taxon>Pseudonocardiales</taxon>
        <taxon>Pseudonocardiaceae</taxon>
        <taxon>Saccharopolyspora</taxon>
    </lineage>
</organism>
<dbReference type="Proteomes" id="UP000031419">
    <property type="component" value="Unassembled WGS sequence"/>
</dbReference>
<dbReference type="InterPro" id="IPR009057">
    <property type="entry name" value="Homeodomain-like_sf"/>
</dbReference>
<dbReference type="PANTHER" id="PTHR30055">
    <property type="entry name" value="HTH-TYPE TRANSCRIPTIONAL REGULATOR RUTR"/>
    <property type="match status" value="1"/>
</dbReference>
<dbReference type="GO" id="GO:0003700">
    <property type="term" value="F:DNA-binding transcription factor activity"/>
    <property type="evidence" value="ECO:0007669"/>
    <property type="project" value="TreeGrafter"/>
</dbReference>
<dbReference type="Pfam" id="PF00440">
    <property type="entry name" value="TetR_N"/>
    <property type="match status" value="1"/>
</dbReference>
<dbReference type="SUPFAM" id="SSF46689">
    <property type="entry name" value="Homeodomain-like"/>
    <property type="match status" value="1"/>
</dbReference>
<reference evidence="4 5" key="1">
    <citation type="submission" date="2014-06" db="EMBL/GenBank/DDBJ databases">
        <title>Saccharopolyspora rectivirgula DSM-43113 Genome sequencing.</title>
        <authorList>
            <person name="Barrera C."/>
            <person name="Millon L."/>
            <person name="Rognon B."/>
            <person name="Zaugg C."/>
            <person name="Monod M."/>
        </authorList>
    </citation>
    <scope>NUCLEOTIDE SEQUENCE [LARGE SCALE GENOMIC DNA]</scope>
    <source>
        <strain evidence="4 5">DSM 43113</strain>
    </source>
</reference>
<dbReference type="InterPro" id="IPR050109">
    <property type="entry name" value="HTH-type_TetR-like_transc_reg"/>
</dbReference>
<dbReference type="eggNOG" id="COG1309">
    <property type="taxonomic scope" value="Bacteria"/>
</dbReference>
<dbReference type="AlphaFoldDB" id="A0A073BCI7"/>
<protein>
    <submittedName>
        <fullName evidence="4">TetR family transcriptional regulator</fullName>
    </submittedName>
</protein>
<name>A0A073BCI7_9PSEU</name>
<evidence type="ECO:0000259" key="3">
    <source>
        <dbReference type="PROSITE" id="PS50977"/>
    </source>
</evidence>
<dbReference type="InterPro" id="IPR001647">
    <property type="entry name" value="HTH_TetR"/>
</dbReference>